<evidence type="ECO:0000313" key="3">
    <source>
        <dbReference type="Proteomes" id="UP001235939"/>
    </source>
</evidence>
<feature type="region of interest" description="Disordered" evidence="1">
    <location>
        <begin position="1"/>
        <end position="27"/>
    </location>
</feature>
<evidence type="ECO:0000256" key="1">
    <source>
        <dbReference type="SAM" id="MobiDB-lite"/>
    </source>
</evidence>
<accession>A0ABY6K5E0</accession>
<evidence type="ECO:0000313" key="2">
    <source>
        <dbReference type="EMBL" id="UYV64076.1"/>
    </source>
</evidence>
<keyword evidence="3" id="KW-1185">Reference proteome</keyword>
<proteinExistence type="predicted"/>
<name>A0ABY6K5E0_9ARAC</name>
<reference evidence="2 3" key="1">
    <citation type="submission" date="2022-01" db="EMBL/GenBank/DDBJ databases">
        <title>A chromosomal length assembly of Cordylochernes scorpioides.</title>
        <authorList>
            <person name="Zeh D."/>
            <person name="Zeh J."/>
        </authorList>
    </citation>
    <scope>NUCLEOTIDE SEQUENCE [LARGE SCALE GENOMIC DNA]</scope>
    <source>
        <strain evidence="2">IN4F17</strain>
        <tissue evidence="2">Whole Body</tissue>
    </source>
</reference>
<sequence>MNWAEAMENQDTTNEPAPFTKVERKRRRPLAQEIKATRKNIPEARAQQTMGTMDHCVYVEHCPESSQQQYVLVGLATKALAERLIEEGLEIEDTLLKT</sequence>
<organism evidence="2 3">
    <name type="scientific">Cordylochernes scorpioides</name>
    <dbReference type="NCBI Taxonomy" id="51811"/>
    <lineage>
        <taxon>Eukaryota</taxon>
        <taxon>Metazoa</taxon>
        <taxon>Ecdysozoa</taxon>
        <taxon>Arthropoda</taxon>
        <taxon>Chelicerata</taxon>
        <taxon>Arachnida</taxon>
        <taxon>Pseudoscorpiones</taxon>
        <taxon>Cheliferoidea</taxon>
        <taxon>Chernetidae</taxon>
        <taxon>Cordylochernes</taxon>
    </lineage>
</organism>
<gene>
    <name evidence="2" type="ORF">LAZ67_2006510</name>
</gene>
<dbReference type="EMBL" id="CP092864">
    <property type="protein sequence ID" value="UYV64076.1"/>
    <property type="molecule type" value="Genomic_DNA"/>
</dbReference>
<dbReference type="Proteomes" id="UP001235939">
    <property type="component" value="Chromosome 02"/>
</dbReference>
<protein>
    <submittedName>
        <fullName evidence="2">Uncharacterized protein</fullName>
    </submittedName>
</protein>